<feature type="region of interest" description="Disordered" evidence="1">
    <location>
        <begin position="369"/>
        <end position="399"/>
    </location>
</feature>
<evidence type="ECO:0000313" key="2">
    <source>
        <dbReference type="EMBL" id="OBZ68995.1"/>
    </source>
</evidence>
<dbReference type="OMA" id="DGSNAWR"/>
<name>A0A1C7LW71_GRIFR</name>
<feature type="compositionally biased region" description="Basic residues" evidence="1">
    <location>
        <begin position="51"/>
        <end position="65"/>
    </location>
</feature>
<dbReference type="EMBL" id="LUGG01000019">
    <property type="protein sequence ID" value="OBZ68995.1"/>
    <property type="molecule type" value="Genomic_DNA"/>
</dbReference>
<comment type="caution">
    <text evidence="2">The sequence shown here is derived from an EMBL/GenBank/DDBJ whole genome shotgun (WGS) entry which is preliminary data.</text>
</comment>
<dbReference type="Proteomes" id="UP000092993">
    <property type="component" value="Unassembled WGS sequence"/>
</dbReference>
<sequence length="522" mass="56877">MVSRLQQADPPQTYPCSHPQPTPPVVPPSSPTTPIRGSPDAAVPQQDGHHPSKGRRARTRHRPSKAQRCAQAFRSLQGVPRCRVQARRSRSPRTTAAPVKHRTVIDQSPTPLYCSDECRLADLQSTHGAIDINYNPTRCGSPQLPPVPHNSYSDFSSVNDESDSSSASVESRLSMPSPSSPGPEPDTAVPRAHDGYARLAAMYGFPPLPPPPPPPMRRSDTASSSEDPATEYQFGNMMAARRIQAALFPEQPKRPAFGVPAYSTEVDHEKPIPGWTDGSQAWRASVYSVSAPRDFTKVISDEDAISPAYKSFVASSHRARGVYSTLGEARPGLTSSASTASLPAREMDASTQELYKQYSDSFTRRSESRLSLSHGGLSMSPTGAARSLPGSQRREVSLVKRGAEGRLLVPDVKMRRVPSSVSSYDGSSSTSWGSASLAARKKSPLTRQNSNASVQTLDTQSEDVDETLRPSSLPTTQKVNPQMRSWSYTEKTYPLMPQPPQKEKRIERRVVDGVEQDVVVRG</sequence>
<accession>A0A1C7LW71</accession>
<feature type="compositionally biased region" description="Polar residues" evidence="1">
    <location>
        <begin position="1"/>
        <end position="10"/>
    </location>
</feature>
<feature type="region of interest" description="Disordered" evidence="1">
    <location>
        <begin position="1"/>
        <end position="111"/>
    </location>
</feature>
<feature type="region of interest" description="Disordered" evidence="1">
    <location>
        <begin position="417"/>
        <end position="507"/>
    </location>
</feature>
<feature type="region of interest" description="Disordered" evidence="1">
    <location>
        <begin position="137"/>
        <end position="229"/>
    </location>
</feature>
<evidence type="ECO:0000313" key="3">
    <source>
        <dbReference type="Proteomes" id="UP000092993"/>
    </source>
</evidence>
<protein>
    <submittedName>
        <fullName evidence="2">Uncharacterized protein</fullName>
    </submittedName>
</protein>
<feature type="compositionally biased region" description="Low complexity" evidence="1">
    <location>
        <begin position="153"/>
        <end position="177"/>
    </location>
</feature>
<evidence type="ECO:0000256" key="1">
    <source>
        <dbReference type="SAM" id="MobiDB-lite"/>
    </source>
</evidence>
<feature type="compositionally biased region" description="Low complexity" evidence="1">
    <location>
        <begin position="419"/>
        <end position="436"/>
    </location>
</feature>
<keyword evidence="3" id="KW-1185">Reference proteome</keyword>
<feature type="compositionally biased region" description="Pro residues" evidence="1">
    <location>
        <begin position="206"/>
        <end position="216"/>
    </location>
</feature>
<dbReference type="AlphaFoldDB" id="A0A1C7LW71"/>
<feature type="region of interest" description="Disordered" evidence="1">
    <location>
        <begin position="328"/>
        <end position="348"/>
    </location>
</feature>
<feature type="compositionally biased region" description="Polar residues" evidence="1">
    <location>
        <begin position="445"/>
        <end position="459"/>
    </location>
</feature>
<feature type="compositionally biased region" description="Polar residues" evidence="1">
    <location>
        <begin position="469"/>
        <end position="490"/>
    </location>
</feature>
<organism evidence="2 3">
    <name type="scientific">Grifola frondosa</name>
    <name type="common">Maitake</name>
    <name type="synonym">Polyporus frondosus</name>
    <dbReference type="NCBI Taxonomy" id="5627"/>
    <lineage>
        <taxon>Eukaryota</taxon>
        <taxon>Fungi</taxon>
        <taxon>Dikarya</taxon>
        <taxon>Basidiomycota</taxon>
        <taxon>Agaricomycotina</taxon>
        <taxon>Agaricomycetes</taxon>
        <taxon>Polyporales</taxon>
        <taxon>Grifolaceae</taxon>
        <taxon>Grifola</taxon>
    </lineage>
</organism>
<proteinExistence type="predicted"/>
<feature type="compositionally biased region" description="Low complexity" evidence="1">
    <location>
        <begin position="333"/>
        <end position="342"/>
    </location>
</feature>
<dbReference type="OrthoDB" id="3365472at2759"/>
<gene>
    <name evidence="2" type="ORF">A0H81_11296</name>
</gene>
<reference evidence="2 3" key="1">
    <citation type="submission" date="2016-03" db="EMBL/GenBank/DDBJ databases">
        <title>Whole genome sequencing of Grifola frondosa 9006-11.</title>
        <authorList>
            <person name="Min B."/>
            <person name="Park H."/>
            <person name="Kim J.-G."/>
            <person name="Cho H."/>
            <person name="Oh Y.-L."/>
            <person name="Kong W.-S."/>
            <person name="Choi I.-G."/>
        </authorList>
    </citation>
    <scope>NUCLEOTIDE SEQUENCE [LARGE SCALE GENOMIC DNA]</scope>
    <source>
        <strain evidence="2 3">9006-11</strain>
    </source>
</reference>
<feature type="compositionally biased region" description="Pro residues" evidence="1">
    <location>
        <begin position="18"/>
        <end position="31"/>
    </location>
</feature>